<comment type="caution">
    <text evidence="2">The sequence shown here is derived from an EMBL/GenBank/DDBJ whole genome shotgun (WGS) entry which is preliminary data.</text>
</comment>
<feature type="transmembrane region" description="Helical" evidence="1">
    <location>
        <begin position="30"/>
        <end position="51"/>
    </location>
</feature>
<accession>C2G3D1</accession>
<reference evidence="2 3" key="1">
    <citation type="submission" date="2009-01" db="EMBL/GenBank/DDBJ databases">
        <authorList>
            <person name="Qin X."/>
            <person name="Bachman B."/>
            <person name="Battles P."/>
            <person name="Bell A."/>
            <person name="Bess C."/>
            <person name="Bickham C."/>
            <person name="Chaboub L."/>
            <person name="Chen D."/>
            <person name="Coyle M."/>
            <person name="Deiros D.R."/>
            <person name="Dinh H."/>
            <person name="Forbes L."/>
            <person name="Fowler G."/>
            <person name="Francisco L."/>
            <person name="Fu Q."/>
            <person name="Gubbala S."/>
            <person name="Hale W."/>
            <person name="Han Y."/>
            <person name="Hemphill L."/>
            <person name="Highlander S.K."/>
            <person name="Hirani K."/>
            <person name="Hogues M."/>
            <person name="Jackson L."/>
            <person name="Jakkamsetti A."/>
            <person name="Javaid M."/>
            <person name="Jiang H."/>
            <person name="Korchina V."/>
            <person name="Kovar C."/>
            <person name="Lara F."/>
            <person name="Lee S."/>
            <person name="Mata R."/>
            <person name="Mathew T."/>
            <person name="Moen C."/>
            <person name="Morales K."/>
            <person name="Munidasa M."/>
            <person name="Nazareth L."/>
            <person name="Ngo R."/>
            <person name="Nguyen L."/>
            <person name="Okwuonu G."/>
            <person name="Ongeri F."/>
            <person name="Patil S."/>
            <person name="Petrosino J."/>
            <person name="Pham C."/>
            <person name="Pham P."/>
            <person name="Pu L.-L."/>
            <person name="Puazo M."/>
            <person name="Raj R."/>
            <person name="Reid J."/>
            <person name="Rouhana J."/>
            <person name="Saada N."/>
            <person name="Shang Y."/>
            <person name="Simmons D."/>
            <person name="Thornton R."/>
            <person name="Warren J."/>
            <person name="Weissenberger G."/>
            <person name="Zhang J."/>
            <person name="Zhang L."/>
            <person name="Zhou C."/>
            <person name="Zhu D."/>
            <person name="Muzny D."/>
            <person name="Worley K."/>
            <person name="Gibbs R."/>
        </authorList>
    </citation>
    <scope>NUCLEOTIDE SEQUENCE [LARGE SCALE GENOMIC DNA]</scope>
    <source>
        <strain evidence="2 3">ATCC 33300</strain>
    </source>
</reference>
<sequence>MKNVHLFALADVHSSSSLFISSLALPNLFYHYFAIIATLGLENYWLCYYNLKFTS</sequence>
<gene>
    <name evidence="2" type="ORF">HMPREF0765_4087</name>
</gene>
<keyword evidence="1" id="KW-1133">Transmembrane helix</keyword>
<dbReference type="HOGENOM" id="CLU_3030104_0_0_10"/>
<dbReference type="Proteomes" id="UP000006241">
    <property type="component" value="Unassembled WGS sequence"/>
</dbReference>
<evidence type="ECO:0000313" key="3">
    <source>
        <dbReference type="Proteomes" id="UP000006241"/>
    </source>
</evidence>
<keyword evidence="1" id="KW-0472">Membrane</keyword>
<evidence type="ECO:0000313" key="2">
    <source>
        <dbReference type="EMBL" id="EEI90500.1"/>
    </source>
</evidence>
<proteinExistence type="predicted"/>
<evidence type="ECO:0000256" key="1">
    <source>
        <dbReference type="SAM" id="Phobius"/>
    </source>
</evidence>
<organism evidence="2 3">
    <name type="scientific">Sphingobacterium spiritivorum ATCC 33300</name>
    <dbReference type="NCBI Taxonomy" id="525372"/>
    <lineage>
        <taxon>Bacteria</taxon>
        <taxon>Pseudomonadati</taxon>
        <taxon>Bacteroidota</taxon>
        <taxon>Sphingobacteriia</taxon>
        <taxon>Sphingobacteriales</taxon>
        <taxon>Sphingobacteriaceae</taxon>
        <taxon>Sphingobacterium</taxon>
    </lineage>
</organism>
<name>C2G3D1_SPHSI</name>
<dbReference type="AlphaFoldDB" id="C2G3D1"/>
<keyword evidence="1" id="KW-0812">Transmembrane</keyword>
<dbReference type="EMBL" id="ACHB01000091">
    <property type="protein sequence ID" value="EEI90500.1"/>
    <property type="molecule type" value="Genomic_DNA"/>
</dbReference>
<protein>
    <submittedName>
        <fullName evidence="2">Uncharacterized protein</fullName>
    </submittedName>
</protein>